<feature type="transmembrane region" description="Helical" evidence="3">
    <location>
        <begin position="145"/>
        <end position="165"/>
    </location>
</feature>
<proteinExistence type="predicted"/>
<evidence type="ECO:0000256" key="1">
    <source>
        <dbReference type="SAM" id="Coils"/>
    </source>
</evidence>
<keyword evidence="3" id="KW-1133">Transmembrane helix</keyword>
<evidence type="ECO:0000313" key="4">
    <source>
        <dbReference type="EMBL" id="CAI4030772.1"/>
    </source>
</evidence>
<dbReference type="AlphaFoldDB" id="A0AA86T5K6"/>
<sequence length="441" mass="48914">MEQDAYLNAYRQRLLESLHELPKRRREERPDALQVFVNHECVGSLNCRSSDPTFAFASRERSIHSFEVRTETGMLLGGLSAPELGLKSQRLAWPGYSLDVTIHNRLEGGSLRVAYAAAPAWWSRLGRAASSVLPATGPAVGAPAFGLRAMLVAQVVLLAAVTFLIGDRLFDRMQQTEQTIGAVQRAQQDLASAVQAQAQDAINRLEAKVNQVLQAQASSAAVAEGNQKAISIVQRAMDELSQQQRLMGTQVVSVQHMEEHQERVARQANLEVERMARVMMSQMQTDREELRDELHSLSLANEHLAKQVSSLEKKNQDLVNRLKTAGVDVSSRVKDTGDAGPMLAKEKERTESVPSQTQMAEARPDGSPLKFFVSFHDGTSEESIDRWLQEIQARKGDLDSGWYTVELAQPTQQPADRFLESIKTAKIIKAVAKSRSRLPAR</sequence>
<dbReference type="RefSeq" id="WP_289267743.1">
    <property type="nucleotide sequence ID" value="NZ_OX365700.1"/>
</dbReference>
<evidence type="ECO:0000256" key="3">
    <source>
        <dbReference type="SAM" id="Phobius"/>
    </source>
</evidence>
<feature type="region of interest" description="Disordered" evidence="2">
    <location>
        <begin position="331"/>
        <end position="368"/>
    </location>
</feature>
<dbReference type="Proteomes" id="UP001179121">
    <property type="component" value="Chromosome"/>
</dbReference>
<reference evidence="4" key="1">
    <citation type="submission" date="2022-10" db="EMBL/GenBank/DDBJ databases">
        <authorList>
            <person name="Koch H."/>
        </authorList>
    </citation>
    <scope>NUCLEOTIDE SEQUENCE</scope>
    <source>
        <strain evidence="4">DNF</strain>
    </source>
</reference>
<name>A0AA86T5K6_9BACT</name>
<dbReference type="EMBL" id="OX365700">
    <property type="protein sequence ID" value="CAI4030772.1"/>
    <property type="molecule type" value="Genomic_DNA"/>
</dbReference>
<organism evidence="4 5">
    <name type="scientific">Nitrospira tepida</name>
    <dbReference type="NCBI Taxonomy" id="2973512"/>
    <lineage>
        <taxon>Bacteria</taxon>
        <taxon>Pseudomonadati</taxon>
        <taxon>Nitrospirota</taxon>
        <taxon>Nitrospiria</taxon>
        <taxon>Nitrospirales</taxon>
        <taxon>Nitrospiraceae</taxon>
        <taxon>Nitrospira</taxon>
    </lineage>
</organism>
<feature type="coiled-coil region" evidence="1">
    <location>
        <begin position="280"/>
        <end position="321"/>
    </location>
</feature>
<dbReference type="KEGG" id="nti:DNFV4_01202"/>
<protein>
    <submittedName>
        <fullName evidence="4">Uncharacterized protein</fullName>
    </submittedName>
</protein>
<gene>
    <name evidence="4" type="ORF">DNFV4_01202</name>
</gene>
<accession>A0AA86T5K6</accession>
<keyword evidence="3" id="KW-0472">Membrane</keyword>
<keyword evidence="3" id="KW-0812">Transmembrane</keyword>
<evidence type="ECO:0000313" key="5">
    <source>
        <dbReference type="Proteomes" id="UP001179121"/>
    </source>
</evidence>
<keyword evidence="1" id="KW-0175">Coiled coil</keyword>
<evidence type="ECO:0000256" key="2">
    <source>
        <dbReference type="SAM" id="MobiDB-lite"/>
    </source>
</evidence>
<keyword evidence="5" id="KW-1185">Reference proteome</keyword>